<dbReference type="InterPro" id="IPR020806">
    <property type="entry name" value="PKS_PP-bd"/>
</dbReference>
<dbReference type="GO" id="GO:0044550">
    <property type="term" value="P:secondary metabolite biosynthetic process"/>
    <property type="evidence" value="ECO:0007669"/>
    <property type="project" value="TreeGrafter"/>
</dbReference>
<proteinExistence type="predicted"/>
<dbReference type="InterPro" id="IPR020845">
    <property type="entry name" value="AMP-binding_CS"/>
</dbReference>
<dbReference type="Proteomes" id="UP000568380">
    <property type="component" value="Unassembled WGS sequence"/>
</dbReference>
<name>A0A7W8EGQ9_9ACTN</name>
<dbReference type="PROSITE" id="PS00455">
    <property type="entry name" value="AMP_BINDING"/>
    <property type="match status" value="1"/>
</dbReference>
<reference evidence="6 7" key="1">
    <citation type="submission" date="2020-08" db="EMBL/GenBank/DDBJ databases">
        <title>Genomic Encyclopedia of Type Strains, Phase IV (KMG-IV): sequencing the most valuable type-strain genomes for metagenomic binning, comparative biology and taxonomic classification.</title>
        <authorList>
            <person name="Goeker M."/>
        </authorList>
    </citation>
    <scope>NUCLEOTIDE SEQUENCE [LARGE SCALE GENOMIC DNA]</scope>
    <source>
        <strain evidence="6 7">DSM 45385</strain>
    </source>
</reference>
<keyword evidence="2" id="KW-0596">Phosphopantetheine</keyword>
<dbReference type="Gene3D" id="1.10.1200.10">
    <property type="entry name" value="ACP-like"/>
    <property type="match status" value="1"/>
</dbReference>
<protein>
    <submittedName>
        <fullName evidence="6">Amino acid adenylation domain-containing protein</fullName>
    </submittedName>
</protein>
<dbReference type="PROSITE" id="PS50075">
    <property type="entry name" value="CARRIER"/>
    <property type="match status" value="1"/>
</dbReference>
<gene>
    <name evidence="6" type="ORF">HNR40_004229</name>
</gene>
<dbReference type="Gene3D" id="3.30.559.30">
    <property type="entry name" value="Nonribosomal peptide synthetase, condensation domain"/>
    <property type="match status" value="1"/>
</dbReference>
<dbReference type="GO" id="GO:0043041">
    <property type="term" value="P:amino acid activation for nonribosomal peptide biosynthetic process"/>
    <property type="evidence" value="ECO:0007669"/>
    <property type="project" value="TreeGrafter"/>
</dbReference>
<sequence>MQPDSSWTTGRPCASLSEGLHEVLARTALSRPDAPALVSGHTTVTYGELNRTADAWAARLAEAGVTRGARVPILLPRSIELVIALLAVLKTGAAYALLDPAWPERRLTEVTEDLAAGLVVCWPDAGCPDLGLPVWSPPDGPVTVPDGYRPAAVSGGDPACVFFTSGTTGRPKGVLTPHWATARLFQHDGFARFGAHTVMPLAAPTPWDAFSLELWSVLLNGGTSLIVEEPYLSAGCLRAAVETHGTDTIWLTSSLFNMIVDEDVDAFHGLRQVMIGGERLSAGHVARFIARHPVIVLLNGYGPVESTVFATTHRVTAADCERPGGIPLGRPVPGTQVHVLDGVRPCAVGETGEICIAGEGLALGYLGDEELTRAKFTHVRVGGRRTRVYRTGDLGVWSPDGLLHFRGRADRQVKIRGHRIEPAEIERQVERLLPAVRHCRVLARPGDGGAARDLVAFCVPQNPGDPLEAALGALNLVLAPYHRPAAVVSVPAFPVTERGKLDEPALLALAPTTAPQPGPDADAVSDDPLDKLVAAVFREVLGRQEVPHDVPLVELGGDSLAAGRVCARLSARLDRPVPVSRIYAHPTAAALAAWLRTTAGQDGQDGAPAACDVVPLTPMQVVYLTKHLVSPGDRTAHCLLTWTVEGELDRAALEAAVAAVHRKHEPLRAVYLADPRPAAWTSPDIPPPPLEVLPARPDVEAAVRELRTALADPLELTGGEVWRTALVPVTPNLAVFGAAVHHIAFDGWSESVLAADLADAYNHGHCGPAPRPSRHPVAADLADHRDYLLDELTGVPELRWPADEVNPLAGGPRHLESPLAPAVVARVDELAARLGVTRFAALLALCASSLAEVTGQRDFAVGVPIAQRYGPALDRAVGCHINMLCVRLRDSALDGGPAAVRETGNVVARAFAAQDVPFPEVLRLVNPPRTDRPPIYQTLFALQDNAPAGLALSGLRTAFVRQPYLELPLELHTELWPRADGGLRMVVSYRPQTVAESTAEEFAKRFTDRLHTIPSGVRP</sequence>
<evidence type="ECO:0000313" key="7">
    <source>
        <dbReference type="Proteomes" id="UP000568380"/>
    </source>
</evidence>
<dbReference type="InterPro" id="IPR023213">
    <property type="entry name" value="CAT-like_dom_sf"/>
</dbReference>
<dbReference type="GO" id="GO:0008610">
    <property type="term" value="P:lipid biosynthetic process"/>
    <property type="evidence" value="ECO:0007669"/>
    <property type="project" value="UniProtKB-ARBA"/>
</dbReference>
<dbReference type="Pfam" id="PF00550">
    <property type="entry name" value="PP-binding"/>
    <property type="match status" value="1"/>
</dbReference>
<dbReference type="SMART" id="SM00823">
    <property type="entry name" value="PKS_PP"/>
    <property type="match status" value="1"/>
</dbReference>
<dbReference type="InterPro" id="IPR009081">
    <property type="entry name" value="PP-bd_ACP"/>
</dbReference>
<dbReference type="InterPro" id="IPR042099">
    <property type="entry name" value="ANL_N_sf"/>
</dbReference>
<dbReference type="InterPro" id="IPR027475">
    <property type="entry name" value="Asparaginase/glutaminase_AS2"/>
</dbReference>
<dbReference type="GO" id="GO:0005737">
    <property type="term" value="C:cytoplasm"/>
    <property type="evidence" value="ECO:0007669"/>
    <property type="project" value="TreeGrafter"/>
</dbReference>
<dbReference type="SUPFAM" id="SSF56801">
    <property type="entry name" value="Acetyl-CoA synthetase-like"/>
    <property type="match status" value="1"/>
</dbReference>
<evidence type="ECO:0000256" key="2">
    <source>
        <dbReference type="ARBA" id="ARBA00022450"/>
    </source>
</evidence>
<evidence type="ECO:0000256" key="3">
    <source>
        <dbReference type="ARBA" id="ARBA00022553"/>
    </source>
</evidence>
<dbReference type="PROSITE" id="PS00917">
    <property type="entry name" value="ASN_GLN_ASE_2"/>
    <property type="match status" value="1"/>
</dbReference>
<dbReference type="PANTHER" id="PTHR45527:SF1">
    <property type="entry name" value="FATTY ACID SYNTHASE"/>
    <property type="match status" value="1"/>
</dbReference>
<dbReference type="GO" id="GO:0003824">
    <property type="term" value="F:catalytic activity"/>
    <property type="evidence" value="ECO:0007669"/>
    <property type="project" value="InterPro"/>
</dbReference>
<keyword evidence="7" id="KW-1185">Reference proteome</keyword>
<dbReference type="InterPro" id="IPR001242">
    <property type="entry name" value="Condensation_dom"/>
</dbReference>
<evidence type="ECO:0000313" key="6">
    <source>
        <dbReference type="EMBL" id="MBB5078743.1"/>
    </source>
</evidence>
<dbReference type="Gene3D" id="3.30.300.30">
    <property type="match status" value="1"/>
</dbReference>
<feature type="domain" description="Carrier" evidence="5">
    <location>
        <begin position="524"/>
        <end position="599"/>
    </location>
</feature>
<comment type="caution">
    <text evidence="6">The sequence shown here is derived from an EMBL/GenBank/DDBJ whole genome shotgun (WGS) entry which is preliminary data.</text>
</comment>
<organism evidence="6 7">
    <name type="scientific">Nonomuraea endophytica</name>
    <dbReference type="NCBI Taxonomy" id="714136"/>
    <lineage>
        <taxon>Bacteria</taxon>
        <taxon>Bacillati</taxon>
        <taxon>Actinomycetota</taxon>
        <taxon>Actinomycetes</taxon>
        <taxon>Streptosporangiales</taxon>
        <taxon>Streptosporangiaceae</taxon>
        <taxon>Nonomuraea</taxon>
    </lineage>
</organism>
<dbReference type="InterPro" id="IPR045851">
    <property type="entry name" value="AMP-bd_C_sf"/>
</dbReference>
<dbReference type="SUPFAM" id="SSF47336">
    <property type="entry name" value="ACP-like"/>
    <property type="match status" value="1"/>
</dbReference>
<evidence type="ECO:0000259" key="5">
    <source>
        <dbReference type="PROSITE" id="PS50075"/>
    </source>
</evidence>
<keyword evidence="3" id="KW-0597">Phosphoprotein</keyword>
<dbReference type="RefSeq" id="WP_184963732.1">
    <property type="nucleotide sequence ID" value="NZ_JACHIN010000005.1"/>
</dbReference>
<comment type="cofactor">
    <cofactor evidence="1">
        <name>pantetheine 4'-phosphate</name>
        <dbReference type="ChEBI" id="CHEBI:47942"/>
    </cofactor>
</comment>
<accession>A0A7W8EGQ9</accession>
<dbReference type="Gene3D" id="3.40.50.12780">
    <property type="entry name" value="N-terminal domain of ligase-like"/>
    <property type="match status" value="1"/>
</dbReference>
<dbReference type="InterPro" id="IPR010071">
    <property type="entry name" value="AA_adenyl_dom"/>
</dbReference>
<dbReference type="EMBL" id="JACHIN010000005">
    <property type="protein sequence ID" value="MBB5078743.1"/>
    <property type="molecule type" value="Genomic_DNA"/>
</dbReference>
<dbReference type="InterPro" id="IPR036736">
    <property type="entry name" value="ACP-like_sf"/>
</dbReference>
<dbReference type="Gene3D" id="3.30.559.10">
    <property type="entry name" value="Chloramphenicol acetyltransferase-like domain"/>
    <property type="match status" value="1"/>
</dbReference>
<evidence type="ECO:0000256" key="4">
    <source>
        <dbReference type="PROSITE-ProRule" id="PRU10100"/>
    </source>
</evidence>
<dbReference type="InterPro" id="IPR000873">
    <property type="entry name" value="AMP-dep_synth/lig_dom"/>
</dbReference>
<dbReference type="Pfam" id="PF00501">
    <property type="entry name" value="AMP-binding"/>
    <property type="match status" value="1"/>
</dbReference>
<dbReference type="GO" id="GO:0031177">
    <property type="term" value="F:phosphopantetheine binding"/>
    <property type="evidence" value="ECO:0007669"/>
    <property type="project" value="InterPro"/>
</dbReference>
<dbReference type="SUPFAM" id="SSF52777">
    <property type="entry name" value="CoA-dependent acyltransferases"/>
    <property type="match status" value="2"/>
</dbReference>
<dbReference type="Pfam" id="PF00668">
    <property type="entry name" value="Condensation"/>
    <property type="match status" value="1"/>
</dbReference>
<dbReference type="AlphaFoldDB" id="A0A7W8EGQ9"/>
<dbReference type="NCBIfam" id="TIGR01733">
    <property type="entry name" value="AA-adenyl-dom"/>
    <property type="match status" value="1"/>
</dbReference>
<dbReference type="PANTHER" id="PTHR45527">
    <property type="entry name" value="NONRIBOSOMAL PEPTIDE SYNTHETASE"/>
    <property type="match status" value="1"/>
</dbReference>
<feature type="active site" evidence="4">
    <location>
        <position position="246"/>
    </location>
</feature>
<evidence type="ECO:0000256" key="1">
    <source>
        <dbReference type="ARBA" id="ARBA00001957"/>
    </source>
</evidence>